<evidence type="ECO:0000313" key="9">
    <source>
        <dbReference type="EMBL" id="AKU90207.1"/>
    </source>
</evidence>
<evidence type="ECO:0000256" key="2">
    <source>
        <dbReference type="ARBA" id="ARBA00012438"/>
    </source>
</evidence>
<keyword evidence="3" id="KW-0808">Transferase</keyword>
<dbReference type="RefSeq" id="WP_050724686.1">
    <property type="nucleotide sequence ID" value="NZ_CP012332.1"/>
</dbReference>
<organism evidence="9 10">
    <name type="scientific">Vulgatibacter incomptus</name>
    <dbReference type="NCBI Taxonomy" id="1391653"/>
    <lineage>
        <taxon>Bacteria</taxon>
        <taxon>Pseudomonadati</taxon>
        <taxon>Myxococcota</taxon>
        <taxon>Myxococcia</taxon>
        <taxon>Myxococcales</taxon>
        <taxon>Cystobacterineae</taxon>
        <taxon>Vulgatibacteraceae</taxon>
        <taxon>Vulgatibacter</taxon>
    </lineage>
</organism>
<dbReference type="OrthoDB" id="9806130at2"/>
<dbReference type="GO" id="GO:0000156">
    <property type="term" value="F:phosphorelay response regulator activity"/>
    <property type="evidence" value="ECO:0007669"/>
    <property type="project" value="TreeGrafter"/>
</dbReference>
<dbReference type="Gene3D" id="1.10.287.130">
    <property type="match status" value="1"/>
</dbReference>
<sequence length="252" mass="26950">MRDPSISIAAPWASGAVAGILDECLADAGLDVGVLAPDGAGRLRLSSGAWVPLPSPAEWLRVASQAADRPGLAEAKRGDEIWLAAKVRYDGSGDAGTVVTSISAGDPVRLGFARSLLRAIARALGELAGRWAAVFAHARTSSREQAARRGVAERDERLAVVSHDLRNPLASIVANAGFLETLAPHDEQGQRFLRRVAAIRRASDRMGRLIGQLLETGGLPEAAPLRLLQQEALDHAQHEQERHRREVQAAER</sequence>
<evidence type="ECO:0000256" key="4">
    <source>
        <dbReference type="ARBA" id="ARBA00022741"/>
    </source>
</evidence>
<keyword evidence="7" id="KW-0902">Two-component regulatory system</keyword>
<dbReference type="GO" id="GO:0005524">
    <property type="term" value="F:ATP binding"/>
    <property type="evidence" value="ECO:0007669"/>
    <property type="project" value="UniProtKB-KW"/>
</dbReference>
<dbReference type="GO" id="GO:0030295">
    <property type="term" value="F:protein kinase activator activity"/>
    <property type="evidence" value="ECO:0007669"/>
    <property type="project" value="TreeGrafter"/>
</dbReference>
<dbReference type="GO" id="GO:0007234">
    <property type="term" value="P:osmosensory signaling via phosphorelay pathway"/>
    <property type="evidence" value="ECO:0007669"/>
    <property type="project" value="TreeGrafter"/>
</dbReference>
<dbReference type="EMBL" id="CP012332">
    <property type="protein sequence ID" value="AKU90207.1"/>
    <property type="molecule type" value="Genomic_DNA"/>
</dbReference>
<keyword evidence="6" id="KW-0067">ATP-binding</keyword>
<dbReference type="SUPFAM" id="SSF47384">
    <property type="entry name" value="Homodimeric domain of signal transducing histidine kinase"/>
    <property type="match status" value="1"/>
</dbReference>
<evidence type="ECO:0000256" key="3">
    <source>
        <dbReference type="ARBA" id="ARBA00022679"/>
    </source>
</evidence>
<dbReference type="EC" id="2.7.13.3" evidence="2"/>
<name>A0A0K1P9N4_9BACT</name>
<dbReference type="STRING" id="1391653.AKJ08_0594"/>
<evidence type="ECO:0000256" key="1">
    <source>
        <dbReference type="ARBA" id="ARBA00000085"/>
    </source>
</evidence>
<evidence type="ECO:0000313" key="10">
    <source>
        <dbReference type="Proteomes" id="UP000055590"/>
    </source>
</evidence>
<keyword evidence="10" id="KW-1185">Reference proteome</keyword>
<dbReference type="AlphaFoldDB" id="A0A0K1P9N4"/>
<evidence type="ECO:0000259" key="8">
    <source>
        <dbReference type="SMART" id="SM00388"/>
    </source>
</evidence>
<dbReference type="CDD" id="cd00082">
    <property type="entry name" value="HisKA"/>
    <property type="match status" value="1"/>
</dbReference>
<comment type="catalytic activity">
    <reaction evidence="1">
        <text>ATP + protein L-histidine = ADP + protein N-phospho-L-histidine.</text>
        <dbReference type="EC" id="2.7.13.3"/>
    </reaction>
</comment>
<keyword evidence="5" id="KW-0418">Kinase</keyword>
<feature type="domain" description="Signal transduction histidine kinase dimerisation/phosphoacceptor" evidence="8">
    <location>
        <begin position="153"/>
        <end position="222"/>
    </location>
</feature>
<dbReference type="GO" id="GO:0000155">
    <property type="term" value="F:phosphorelay sensor kinase activity"/>
    <property type="evidence" value="ECO:0007669"/>
    <property type="project" value="InterPro"/>
</dbReference>
<dbReference type="InterPro" id="IPR036097">
    <property type="entry name" value="HisK_dim/P_sf"/>
</dbReference>
<keyword evidence="4" id="KW-0547">Nucleotide-binding</keyword>
<protein>
    <recommendedName>
        <fullName evidence="2">histidine kinase</fullName>
        <ecNumber evidence="2">2.7.13.3</ecNumber>
    </recommendedName>
</protein>
<dbReference type="InterPro" id="IPR003661">
    <property type="entry name" value="HisK_dim/P_dom"/>
</dbReference>
<dbReference type="PANTHER" id="PTHR42878:SF7">
    <property type="entry name" value="SENSOR HISTIDINE KINASE GLRK"/>
    <property type="match status" value="1"/>
</dbReference>
<gene>
    <name evidence="9" type="ORF">AKJ08_0594</name>
</gene>
<accession>A0A0K1P9N4</accession>
<evidence type="ECO:0000256" key="7">
    <source>
        <dbReference type="ARBA" id="ARBA00023012"/>
    </source>
</evidence>
<proteinExistence type="predicted"/>
<evidence type="ECO:0000256" key="5">
    <source>
        <dbReference type="ARBA" id="ARBA00022777"/>
    </source>
</evidence>
<dbReference type="Proteomes" id="UP000055590">
    <property type="component" value="Chromosome"/>
</dbReference>
<dbReference type="SMART" id="SM00388">
    <property type="entry name" value="HisKA"/>
    <property type="match status" value="1"/>
</dbReference>
<dbReference type="KEGG" id="vin:AKJ08_0594"/>
<dbReference type="PANTHER" id="PTHR42878">
    <property type="entry name" value="TWO-COMPONENT HISTIDINE KINASE"/>
    <property type="match status" value="1"/>
</dbReference>
<reference evidence="9 10" key="1">
    <citation type="submission" date="2015-08" db="EMBL/GenBank/DDBJ databases">
        <authorList>
            <person name="Babu N.S."/>
            <person name="Beckwith C.J."/>
            <person name="Beseler K.G."/>
            <person name="Brison A."/>
            <person name="Carone J.V."/>
            <person name="Caskin T.P."/>
            <person name="Diamond M."/>
            <person name="Durham M.E."/>
            <person name="Foxe J.M."/>
            <person name="Go M."/>
            <person name="Henderson B.A."/>
            <person name="Jones I.B."/>
            <person name="McGettigan J.A."/>
            <person name="Micheletti S.J."/>
            <person name="Nasrallah M.E."/>
            <person name="Ortiz D."/>
            <person name="Piller C.R."/>
            <person name="Privatt S.R."/>
            <person name="Schneider S.L."/>
            <person name="Sharp S."/>
            <person name="Smith T.C."/>
            <person name="Stanton J.D."/>
            <person name="Ullery H.E."/>
            <person name="Wilson R.J."/>
            <person name="Serrano M.G."/>
            <person name="Buck G."/>
            <person name="Lee V."/>
            <person name="Wang Y."/>
            <person name="Carvalho R."/>
            <person name="Voegtly L."/>
            <person name="Shi R."/>
            <person name="Duckworth R."/>
            <person name="Johnson A."/>
            <person name="Loviza R."/>
            <person name="Walstead R."/>
            <person name="Shah Z."/>
            <person name="Kiflezghi M."/>
            <person name="Wade K."/>
            <person name="Ball S.L."/>
            <person name="Bradley K.W."/>
            <person name="Asai D.J."/>
            <person name="Bowman C.A."/>
            <person name="Russell D.A."/>
            <person name="Pope W.H."/>
            <person name="Jacobs-Sera D."/>
            <person name="Hendrix R.W."/>
            <person name="Hatfull G.F."/>
        </authorList>
    </citation>
    <scope>NUCLEOTIDE SEQUENCE [LARGE SCALE GENOMIC DNA]</scope>
    <source>
        <strain evidence="9 10">DSM 27710</strain>
    </source>
</reference>
<dbReference type="InterPro" id="IPR050351">
    <property type="entry name" value="BphY/WalK/GraS-like"/>
</dbReference>
<dbReference type="Pfam" id="PF00512">
    <property type="entry name" value="HisKA"/>
    <property type="match status" value="1"/>
</dbReference>
<evidence type="ECO:0000256" key="6">
    <source>
        <dbReference type="ARBA" id="ARBA00022840"/>
    </source>
</evidence>